<keyword evidence="6 7" id="KW-0472">Membrane</keyword>
<evidence type="ECO:0000259" key="8">
    <source>
        <dbReference type="PROSITE" id="PS50887"/>
    </source>
</evidence>
<keyword evidence="5 7" id="KW-1133">Transmembrane helix</keyword>
<dbReference type="SUPFAM" id="SSF55073">
    <property type="entry name" value="Nucleotide cyclase"/>
    <property type="match status" value="1"/>
</dbReference>
<dbReference type="Proteomes" id="UP000191820">
    <property type="component" value="Chromosome"/>
</dbReference>
<dbReference type="InterPro" id="IPR029787">
    <property type="entry name" value="Nucleotide_cyclase"/>
</dbReference>
<dbReference type="InterPro" id="IPR050469">
    <property type="entry name" value="Diguanylate_Cyclase"/>
</dbReference>
<feature type="transmembrane region" description="Helical" evidence="7">
    <location>
        <begin position="49"/>
        <end position="69"/>
    </location>
</feature>
<dbReference type="Pfam" id="PF02743">
    <property type="entry name" value="dCache_1"/>
    <property type="match status" value="1"/>
</dbReference>
<dbReference type="Gene3D" id="3.30.70.270">
    <property type="match status" value="1"/>
</dbReference>
<name>A0ABN4YIC0_9GAMM</name>
<gene>
    <name evidence="9" type="ORF">SJ2017_4063</name>
</gene>
<dbReference type="PANTHER" id="PTHR45138">
    <property type="entry name" value="REGULATORY COMPONENTS OF SENSORY TRANSDUCTION SYSTEM"/>
    <property type="match status" value="1"/>
</dbReference>
<feature type="domain" description="GGDEF" evidence="8">
    <location>
        <begin position="391"/>
        <end position="522"/>
    </location>
</feature>
<dbReference type="CDD" id="cd01949">
    <property type="entry name" value="GGDEF"/>
    <property type="match status" value="1"/>
</dbReference>
<dbReference type="InterPro" id="IPR033479">
    <property type="entry name" value="dCache_1"/>
</dbReference>
<evidence type="ECO:0000256" key="4">
    <source>
        <dbReference type="ARBA" id="ARBA00022692"/>
    </source>
</evidence>
<protein>
    <recommendedName>
        <fullName evidence="2">diguanylate cyclase</fullName>
        <ecNumber evidence="2">2.7.7.65</ecNumber>
    </recommendedName>
</protein>
<evidence type="ECO:0000313" key="9">
    <source>
        <dbReference type="EMBL" id="ARD24291.1"/>
    </source>
</evidence>
<dbReference type="PROSITE" id="PS50887">
    <property type="entry name" value="GGDEF"/>
    <property type="match status" value="1"/>
</dbReference>
<accession>A0ABN4YIC0</accession>
<evidence type="ECO:0000256" key="6">
    <source>
        <dbReference type="ARBA" id="ARBA00023136"/>
    </source>
</evidence>
<dbReference type="PANTHER" id="PTHR45138:SF26">
    <property type="entry name" value="DIGUANYLATE CYCLASE"/>
    <property type="match status" value="1"/>
</dbReference>
<sequence length="522" mass="59716">MRHLGFSVSIYIELTYSQEPVLWGSPEFMRDEVIRGIMGNKVWNDKKRFIWILSILLLAAFIVTSSISYQVAHDSLSEQIEDNTLPLTSDNIYSEIQQDLLRPIFISSLMAQDTFVRDWTINDEQQPEKLVRYLREIQNKYDTVTSFFVSEASRNYYHSSGVLRKIEDVSNDDAWYFRVRSLPQDEDYEVNIDTDTADKNRTVIYVNYKVYDFEGNFIGVTGVGLAVERVKKLIDLYQTRYNRRVYFSDRQGNIKLHSSGFEGATTLQSSAGLEKLATRILTSPSASFSYHRDNRTIYLNSRLVEEFKWYLMVEQDEVQAEKKLLTTFWINIGLSLVVTLGILFIANMTIGKYQRKLELMASTDKLTGAANRQVFEDYFAQALSRSVVDGTVMSVLILDIDHFKQVNDQYGHNIGDLVIQSAANVLKSHLTDADLLCRWGGEEFLVLLANTNISQANELAEKMRESVAAKTIKVNGSKISVTLSCGVAEHRKTEKPEELVNRADIALYQAKEQGRNQVVLSY</sequence>
<evidence type="ECO:0000313" key="10">
    <source>
        <dbReference type="Proteomes" id="UP000191820"/>
    </source>
</evidence>
<keyword evidence="4 7" id="KW-0812">Transmembrane</keyword>
<dbReference type="InterPro" id="IPR043128">
    <property type="entry name" value="Rev_trsase/Diguanyl_cyclase"/>
</dbReference>
<comment type="subcellular location">
    <subcellularLocation>
        <location evidence="1">Cell membrane</location>
        <topology evidence="1">Multi-pass membrane protein</topology>
    </subcellularLocation>
</comment>
<dbReference type="SMART" id="SM00267">
    <property type="entry name" value="GGDEF"/>
    <property type="match status" value="1"/>
</dbReference>
<dbReference type="InterPro" id="IPR000160">
    <property type="entry name" value="GGDEF_dom"/>
</dbReference>
<evidence type="ECO:0000256" key="3">
    <source>
        <dbReference type="ARBA" id="ARBA00022475"/>
    </source>
</evidence>
<organism evidence="9 10">
    <name type="scientific">Shewanella japonica</name>
    <dbReference type="NCBI Taxonomy" id="93973"/>
    <lineage>
        <taxon>Bacteria</taxon>
        <taxon>Pseudomonadati</taxon>
        <taxon>Pseudomonadota</taxon>
        <taxon>Gammaproteobacteria</taxon>
        <taxon>Alteromonadales</taxon>
        <taxon>Shewanellaceae</taxon>
        <taxon>Shewanella</taxon>
    </lineage>
</organism>
<feature type="transmembrane region" description="Helical" evidence="7">
    <location>
        <begin position="328"/>
        <end position="350"/>
    </location>
</feature>
<evidence type="ECO:0000256" key="5">
    <source>
        <dbReference type="ARBA" id="ARBA00022989"/>
    </source>
</evidence>
<keyword evidence="10" id="KW-1185">Reference proteome</keyword>
<reference evidence="9 10" key="1">
    <citation type="submission" date="2017-03" db="EMBL/GenBank/DDBJ databases">
        <title>Genome sequencing of Shewanella japonica KCTC 22435.</title>
        <authorList>
            <person name="Kim K.M."/>
        </authorList>
    </citation>
    <scope>NUCLEOTIDE SEQUENCE [LARGE SCALE GENOMIC DNA]</scope>
    <source>
        <strain evidence="9 10">KCTC 22435</strain>
    </source>
</reference>
<dbReference type="EC" id="2.7.7.65" evidence="2"/>
<proteinExistence type="predicted"/>
<evidence type="ECO:0000256" key="2">
    <source>
        <dbReference type="ARBA" id="ARBA00012528"/>
    </source>
</evidence>
<dbReference type="NCBIfam" id="TIGR00254">
    <property type="entry name" value="GGDEF"/>
    <property type="match status" value="1"/>
</dbReference>
<keyword evidence="3" id="KW-1003">Cell membrane</keyword>
<dbReference type="EMBL" id="CP020472">
    <property type="protein sequence ID" value="ARD24291.1"/>
    <property type="molecule type" value="Genomic_DNA"/>
</dbReference>
<evidence type="ECO:0000256" key="1">
    <source>
        <dbReference type="ARBA" id="ARBA00004651"/>
    </source>
</evidence>
<dbReference type="Gene3D" id="3.30.450.20">
    <property type="entry name" value="PAS domain"/>
    <property type="match status" value="1"/>
</dbReference>
<evidence type="ECO:0000256" key="7">
    <source>
        <dbReference type="SAM" id="Phobius"/>
    </source>
</evidence>
<dbReference type="CDD" id="cd18773">
    <property type="entry name" value="PDC1_HK_sensor"/>
    <property type="match status" value="1"/>
</dbReference>
<dbReference type="Pfam" id="PF00990">
    <property type="entry name" value="GGDEF"/>
    <property type="match status" value="1"/>
</dbReference>